<dbReference type="EMBL" id="MU853340">
    <property type="protein sequence ID" value="KAK4113185.1"/>
    <property type="molecule type" value="Genomic_DNA"/>
</dbReference>
<evidence type="ECO:0000313" key="2">
    <source>
        <dbReference type="EMBL" id="KAK4113185.1"/>
    </source>
</evidence>
<keyword evidence="1" id="KW-1133">Transmembrane helix</keyword>
<name>A0AAN6TG13_9PEZI</name>
<dbReference type="Proteomes" id="UP001302812">
    <property type="component" value="Unassembled WGS sequence"/>
</dbReference>
<evidence type="ECO:0000313" key="3">
    <source>
        <dbReference type="Proteomes" id="UP001302812"/>
    </source>
</evidence>
<proteinExistence type="predicted"/>
<gene>
    <name evidence="2" type="ORF">N656DRAFT_752331</name>
</gene>
<comment type="caution">
    <text evidence="2">The sequence shown here is derived from an EMBL/GenBank/DDBJ whole genome shotgun (WGS) entry which is preliminary data.</text>
</comment>
<accession>A0AAN6TG13</accession>
<keyword evidence="1" id="KW-0472">Membrane</keyword>
<reference evidence="2" key="1">
    <citation type="journal article" date="2023" name="Mol. Phylogenet. Evol.">
        <title>Genome-scale phylogeny and comparative genomics of the fungal order Sordariales.</title>
        <authorList>
            <person name="Hensen N."/>
            <person name="Bonometti L."/>
            <person name="Westerberg I."/>
            <person name="Brannstrom I.O."/>
            <person name="Guillou S."/>
            <person name="Cros-Aarteil S."/>
            <person name="Calhoun S."/>
            <person name="Haridas S."/>
            <person name="Kuo A."/>
            <person name="Mondo S."/>
            <person name="Pangilinan J."/>
            <person name="Riley R."/>
            <person name="LaButti K."/>
            <person name="Andreopoulos B."/>
            <person name="Lipzen A."/>
            <person name="Chen C."/>
            <person name="Yan M."/>
            <person name="Daum C."/>
            <person name="Ng V."/>
            <person name="Clum A."/>
            <person name="Steindorff A."/>
            <person name="Ohm R.A."/>
            <person name="Martin F."/>
            <person name="Silar P."/>
            <person name="Natvig D.O."/>
            <person name="Lalanne C."/>
            <person name="Gautier V."/>
            <person name="Ament-Velasquez S.L."/>
            <person name="Kruys A."/>
            <person name="Hutchinson M.I."/>
            <person name="Powell A.J."/>
            <person name="Barry K."/>
            <person name="Miller A.N."/>
            <person name="Grigoriev I.V."/>
            <person name="Debuchy R."/>
            <person name="Gladieux P."/>
            <person name="Hiltunen Thoren M."/>
            <person name="Johannesson H."/>
        </authorList>
    </citation>
    <scope>NUCLEOTIDE SEQUENCE</scope>
    <source>
        <strain evidence="2">CBS 508.74</strain>
    </source>
</reference>
<dbReference type="GeneID" id="89937159"/>
<sequence>MGSGESTIITTTLTVSSNGRVEGWNDQPNSRGTMDIIWICLTTTFFCTYVVLSVNCPARGEPWWKGEARKLLWVAIGISGPEFILTAAAGQLALARDSVKTFRSAGYQGWTYRRAFFANMGGFELIPPDFPPFRINSKHIHWLVSRDYIDFPEVSDEELWDKSKQDTLTKAITCLQAGYLVLQCIGRAIQGLDVTTLELSTVAIVVSGPIAAHPYRQTPLDFVDDFTPSWALNIHRFMQLPVGRNSSMRPITRIGDSRLPAMTWKESSCLCLATFAYASVHMLGWNFSFPTPLEQFLWRISSSILVGTTVAFWIIESSAKMYRRRPLLGKKKSKTTDILPVQESSPEPKNPEEEVKAFVPKQLPLVWEFWGIFPISIIYAAARGYILIEAFYGLRSVRPSAYQEIEWLSVIPHL</sequence>
<protein>
    <submittedName>
        <fullName evidence="2">Uncharacterized protein</fullName>
    </submittedName>
</protein>
<organism evidence="2 3">
    <name type="scientific">Canariomyces notabilis</name>
    <dbReference type="NCBI Taxonomy" id="2074819"/>
    <lineage>
        <taxon>Eukaryota</taxon>
        <taxon>Fungi</taxon>
        <taxon>Dikarya</taxon>
        <taxon>Ascomycota</taxon>
        <taxon>Pezizomycotina</taxon>
        <taxon>Sordariomycetes</taxon>
        <taxon>Sordariomycetidae</taxon>
        <taxon>Sordariales</taxon>
        <taxon>Chaetomiaceae</taxon>
        <taxon>Canariomyces</taxon>
    </lineage>
</organism>
<dbReference type="PANTHER" id="PTHR35043:SF8">
    <property type="entry name" value="DUF4220 DOMAIN-CONTAINING PROTEIN"/>
    <property type="match status" value="1"/>
</dbReference>
<evidence type="ECO:0000256" key="1">
    <source>
        <dbReference type="SAM" id="Phobius"/>
    </source>
</evidence>
<dbReference type="RefSeq" id="XP_064670755.1">
    <property type="nucleotide sequence ID" value="XM_064813034.1"/>
</dbReference>
<feature type="transmembrane region" description="Helical" evidence="1">
    <location>
        <begin position="296"/>
        <end position="315"/>
    </location>
</feature>
<reference evidence="2" key="2">
    <citation type="submission" date="2023-05" db="EMBL/GenBank/DDBJ databases">
        <authorList>
            <consortium name="Lawrence Berkeley National Laboratory"/>
            <person name="Steindorff A."/>
            <person name="Hensen N."/>
            <person name="Bonometti L."/>
            <person name="Westerberg I."/>
            <person name="Brannstrom I.O."/>
            <person name="Guillou S."/>
            <person name="Cros-Aarteil S."/>
            <person name="Calhoun S."/>
            <person name="Haridas S."/>
            <person name="Kuo A."/>
            <person name="Mondo S."/>
            <person name="Pangilinan J."/>
            <person name="Riley R."/>
            <person name="Labutti K."/>
            <person name="Andreopoulos B."/>
            <person name="Lipzen A."/>
            <person name="Chen C."/>
            <person name="Yanf M."/>
            <person name="Daum C."/>
            <person name="Ng V."/>
            <person name="Clum A."/>
            <person name="Ohm R."/>
            <person name="Martin F."/>
            <person name="Silar P."/>
            <person name="Natvig D."/>
            <person name="Lalanne C."/>
            <person name="Gautier V."/>
            <person name="Ament-Velasquez S.L."/>
            <person name="Kruys A."/>
            <person name="Hutchinson M.I."/>
            <person name="Powell A.J."/>
            <person name="Barry K."/>
            <person name="Miller A.N."/>
            <person name="Grigoriev I.V."/>
            <person name="Debuchy R."/>
            <person name="Gladieux P."/>
            <person name="Thoren M.H."/>
            <person name="Johannesson H."/>
        </authorList>
    </citation>
    <scope>NUCLEOTIDE SEQUENCE</scope>
    <source>
        <strain evidence="2">CBS 508.74</strain>
    </source>
</reference>
<dbReference type="AlphaFoldDB" id="A0AAN6TG13"/>
<keyword evidence="1" id="KW-0812">Transmembrane</keyword>
<keyword evidence="3" id="KW-1185">Reference proteome</keyword>
<feature type="transmembrane region" description="Helical" evidence="1">
    <location>
        <begin position="36"/>
        <end position="52"/>
    </location>
</feature>
<dbReference type="PANTHER" id="PTHR35043">
    <property type="entry name" value="TRANSCRIPTION FACTOR DOMAIN-CONTAINING PROTEIN"/>
    <property type="match status" value="1"/>
</dbReference>
<feature type="transmembrane region" description="Helical" evidence="1">
    <location>
        <begin position="72"/>
        <end position="94"/>
    </location>
</feature>